<dbReference type="PANTHER" id="PTHR28631">
    <property type="entry name" value="UPF0692 PROTEIN C19ORF54"/>
    <property type="match status" value="1"/>
</dbReference>
<protein>
    <recommendedName>
        <fullName evidence="5">Actin maturation protease</fullName>
    </recommendedName>
    <alternativeName>
        <fullName evidence="6">Actin aminopeptidase ACTMAP</fullName>
    </alternativeName>
</protein>
<comment type="caution">
    <text evidence="8">The sequence shown here is derived from an EMBL/GenBank/DDBJ whole genome shotgun (WGS) entry which is preliminary data.</text>
</comment>
<accession>A0A2J7QBS6</accession>
<evidence type="ECO:0000256" key="2">
    <source>
        <dbReference type="ARBA" id="ARBA00022670"/>
    </source>
</evidence>
<dbReference type="FunCoup" id="A0A2J7QBS6">
    <property type="interactions" value="20"/>
</dbReference>
<evidence type="ECO:0000256" key="7">
    <source>
        <dbReference type="ARBA" id="ARBA00049041"/>
    </source>
</evidence>
<organism evidence="8 9">
    <name type="scientific">Cryptotermes secundus</name>
    <dbReference type="NCBI Taxonomy" id="105785"/>
    <lineage>
        <taxon>Eukaryota</taxon>
        <taxon>Metazoa</taxon>
        <taxon>Ecdysozoa</taxon>
        <taxon>Arthropoda</taxon>
        <taxon>Hexapoda</taxon>
        <taxon>Insecta</taxon>
        <taxon>Pterygota</taxon>
        <taxon>Neoptera</taxon>
        <taxon>Polyneoptera</taxon>
        <taxon>Dictyoptera</taxon>
        <taxon>Blattodea</taxon>
        <taxon>Blattoidea</taxon>
        <taxon>Termitoidae</taxon>
        <taxon>Kalotermitidae</taxon>
        <taxon>Cryptotermitinae</taxon>
        <taxon>Cryptotermes</taxon>
    </lineage>
</organism>
<evidence type="ECO:0000313" key="8">
    <source>
        <dbReference type="EMBL" id="PNF26040.1"/>
    </source>
</evidence>
<comment type="catalytic activity">
    <reaction evidence="7">
        <text>N-terminal N(alpha)-acetyl-L-cysteinyl-L-aspartyl-[protein] + H2O = N-terminal L-aspartyl-[protein] + N-acetyl-L-cysteine</text>
        <dbReference type="Rhea" id="RHEA:74579"/>
        <dbReference type="Rhea" id="RHEA-COMP:12669"/>
        <dbReference type="Rhea" id="RHEA-COMP:18395"/>
        <dbReference type="ChEBI" id="CHEBI:15377"/>
        <dbReference type="ChEBI" id="CHEBI:64720"/>
        <dbReference type="ChEBI" id="CHEBI:78236"/>
        <dbReference type="ChEBI" id="CHEBI:193599"/>
    </reaction>
    <physiologicalReaction direction="left-to-right" evidence="7">
        <dbReference type="Rhea" id="RHEA:74580"/>
    </physiologicalReaction>
</comment>
<dbReference type="GO" id="GO:0006508">
    <property type="term" value="P:proteolysis"/>
    <property type="evidence" value="ECO:0007669"/>
    <property type="project" value="UniProtKB-KW"/>
</dbReference>
<dbReference type="Pfam" id="PF21646">
    <property type="entry name" value="ACTMAP-like_C"/>
    <property type="match status" value="1"/>
</dbReference>
<dbReference type="GO" id="GO:0004177">
    <property type="term" value="F:aminopeptidase activity"/>
    <property type="evidence" value="ECO:0007669"/>
    <property type="project" value="UniProtKB-KW"/>
</dbReference>
<reference evidence="8 9" key="1">
    <citation type="submission" date="2017-12" db="EMBL/GenBank/DDBJ databases">
        <title>Hemimetabolous genomes reveal molecular basis of termite eusociality.</title>
        <authorList>
            <person name="Harrison M.C."/>
            <person name="Jongepier E."/>
            <person name="Robertson H.M."/>
            <person name="Arning N."/>
            <person name="Bitard-Feildel T."/>
            <person name="Chao H."/>
            <person name="Childers C.P."/>
            <person name="Dinh H."/>
            <person name="Doddapaneni H."/>
            <person name="Dugan S."/>
            <person name="Gowin J."/>
            <person name="Greiner C."/>
            <person name="Han Y."/>
            <person name="Hu H."/>
            <person name="Hughes D.S.T."/>
            <person name="Huylmans A.-K."/>
            <person name="Kemena C."/>
            <person name="Kremer L.P.M."/>
            <person name="Lee S.L."/>
            <person name="Lopez-Ezquerra A."/>
            <person name="Mallet L."/>
            <person name="Monroy-Kuhn J.M."/>
            <person name="Moser A."/>
            <person name="Murali S.C."/>
            <person name="Muzny D.M."/>
            <person name="Otani S."/>
            <person name="Piulachs M.-D."/>
            <person name="Poelchau M."/>
            <person name="Qu J."/>
            <person name="Schaub F."/>
            <person name="Wada-Katsumata A."/>
            <person name="Worley K.C."/>
            <person name="Xie Q."/>
            <person name="Ylla G."/>
            <person name="Poulsen M."/>
            <person name="Gibbs R.A."/>
            <person name="Schal C."/>
            <person name="Richards S."/>
            <person name="Belles X."/>
            <person name="Korb J."/>
            <person name="Bornberg-Bauer E."/>
        </authorList>
    </citation>
    <scope>NUCLEOTIDE SEQUENCE [LARGE SCALE GENOMIC DNA]</scope>
    <source>
        <tissue evidence="8">Whole body</tissue>
    </source>
</reference>
<proteinExistence type="inferred from homology"/>
<dbReference type="PANTHER" id="PTHR28631:SF1">
    <property type="entry name" value="ACTIN MATURATION PROTEASE"/>
    <property type="match status" value="1"/>
</dbReference>
<dbReference type="InterPro" id="IPR040043">
    <property type="entry name" value="ACTMAP"/>
</dbReference>
<dbReference type="Proteomes" id="UP000235965">
    <property type="component" value="Unassembled WGS sequence"/>
</dbReference>
<sequence>MYYPPPPPPPPPVLPLLFNDLPQFSSACTLIPLHASCTVVNVLPCTCRRNPEQELLDTRNRLWQYEGTQDPPHISYYRYIEPVLQDGPKCGLVALSMASSCTPHPLSVEELFQEAQAHGFTNHGEMFSVDDMATLAREMFQHSCREVEVLPGGLGQDKEYVIQQLTLGGVLLIPYDADSNHSPCCRRGHKAHWAVISGVIVSATAQRTCHLLARQGKSRHLAVWSYDDLQRSNENLVELDPGRASDGRVYVLPPGGVAAGLGGRAILLHDLGGDHCAISASL</sequence>
<evidence type="ECO:0000256" key="1">
    <source>
        <dbReference type="ARBA" id="ARBA00022438"/>
    </source>
</evidence>
<evidence type="ECO:0000256" key="5">
    <source>
        <dbReference type="ARBA" id="ARBA00034848"/>
    </source>
</evidence>
<keyword evidence="1" id="KW-0031">Aminopeptidase</keyword>
<comment type="similarity">
    <text evidence="4">Belongs to the ACTMAP family.</text>
</comment>
<dbReference type="OrthoDB" id="198816at2759"/>
<evidence type="ECO:0000256" key="6">
    <source>
        <dbReference type="ARBA" id="ARBA00034908"/>
    </source>
</evidence>
<dbReference type="InParanoid" id="A0A2J7QBS6"/>
<gene>
    <name evidence="8" type="ORF">B7P43_G06354</name>
</gene>
<keyword evidence="2" id="KW-0645">Protease</keyword>
<dbReference type="AlphaFoldDB" id="A0A2J7QBS6"/>
<evidence type="ECO:0000256" key="4">
    <source>
        <dbReference type="ARBA" id="ARBA00034725"/>
    </source>
</evidence>
<keyword evidence="3" id="KW-0378">Hydrolase</keyword>
<dbReference type="STRING" id="105785.A0A2J7QBS6"/>
<keyword evidence="9" id="KW-1185">Reference proteome</keyword>
<dbReference type="EMBL" id="NEVH01016296">
    <property type="protein sequence ID" value="PNF26040.1"/>
    <property type="molecule type" value="Genomic_DNA"/>
</dbReference>
<evidence type="ECO:0000256" key="3">
    <source>
        <dbReference type="ARBA" id="ARBA00022801"/>
    </source>
</evidence>
<name>A0A2J7QBS6_9NEOP</name>
<evidence type="ECO:0000313" key="9">
    <source>
        <dbReference type="Proteomes" id="UP000235965"/>
    </source>
</evidence>